<dbReference type="Pfam" id="PF04479">
    <property type="entry name" value="RTA1"/>
    <property type="match status" value="1"/>
</dbReference>
<name>W7DZZ9_BIPV3</name>
<proteinExistence type="predicted"/>
<organism evidence="6 7">
    <name type="scientific">Bipolaris victoriae (strain FI3)</name>
    <name type="common">Victoria blight of oats agent</name>
    <name type="synonym">Cochliobolus victoriae</name>
    <dbReference type="NCBI Taxonomy" id="930091"/>
    <lineage>
        <taxon>Eukaryota</taxon>
        <taxon>Fungi</taxon>
        <taxon>Dikarya</taxon>
        <taxon>Ascomycota</taxon>
        <taxon>Pezizomycotina</taxon>
        <taxon>Dothideomycetes</taxon>
        <taxon>Pleosporomycetidae</taxon>
        <taxon>Pleosporales</taxon>
        <taxon>Pleosporineae</taxon>
        <taxon>Pleosporaceae</taxon>
        <taxon>Bipolaris</taxon>
    </lineage>
</organism>
<feature type="transmembrane region" description="Helical" evidence="5">
    <location>
        <begin position="252"/>
        <end position="272"/>
    </location>
</feature>
<protein>
    <recommendedName>
        <fullName evidence="8">RTA1 like protein</fullName>
    </recommendedName>
</protein>
<feature type="transmembrane region" description="Helical" evidence="5">
    <location>
        <begin position="31"/>
        <end position="51"/>
    </location>
</feature>
<dbReference type="Proteomes" id="UP000054337">
    <property type="component" value="Unassembled WGS sequence"/>
</dbReference>
<reference evidence="6 7" key="1">
    <citation type="journal article" date="2013" name="PLoS Genet.">
        <title>Comparative genome structure, secondary metabolite, and effector coding capacity across Cochliobolus pathogens.</title>
        <authorList>
            <person name="Condon B.J."/>
            <person name="Leng Y."/>
            <person name="Wu D."/>
            <person name="Bushley K.E."/>
            <person name="Ohm R.A."/>
            <person name="Otillar R."/>
            <person name="Martin J."/>
            <person name="Schackwitz W."/>
            <person name="Grimwood J."/>
            <person name="MohdZainudin N."/>
            <person name="Xue C."/>
            <person name="Wang R."/>
            <person name="Manning V.A."/>
            <person name="Dhillon B."/>
            <person name="Tu Z.J."/>
            <person name="Steffenson B.J."/>
            <person name="Salamov A."/>
            <person name="Sun H."/>
            <person name="Lowry S."/>
            <person name="LaButti K."/>
            <person name="Han J."/>
            <person name="Copeland A."/>
            <person name="Lindquist E."/>
            <person name="Barry K."/>
            <person name="Schmutz J."/>
            <person name="Baker S.E."/>
            <person name="Ciuffetti L.M."/>
            <person name="Grigoriev I.V."/>
            <person name="Zhong S."/>
            <person name="Turgeon B.G."/>
        </authorList>
    </citation>
    <scope>NUCLEOTIDE SEQUENCE [LARGE SCALE GENOMIC DNA]</scope>
    <source>
        <strain evidence="6 7">FI3</strain>
    </source>
</reference>
<keyword evidence="7" id="KW-1185">Reference proteome</keyword>
<sequence length="296" mass="32949">MTTNSIPLSLLTWKRQNPPKSPGFDWEMYRYTPSLAGAILCIVVFAIMTSLHLLRFFRSKNRIIVFLVIGALCEVGGYSARIASHFDNQAWAPFITQGVLLLIGPLWFAATVYMMLGRTIRLAGAEEIVGGRARWYTRGFVTADVTTLVVQGLGASIMGTMQLSLAIAGEKIVIAGLALQVATFMVFLVAAGDFHLRMKRHVAGASGPVVDTPWERMLYILYSVSALILLRCVFRLIEYSMGNAAYLIAHEWTLYCFDAVPMFLVVVLLLLFEPPRYVTQAEKVQAQIDCEAREVK</sequence>
<evidence type="ECO:0000256" key="1">
    <source>
        <dbReference type="ARBA" id="ARBA00004141"/>
    </source>
</evidence>
<keyword evidence="3 5" id="KW-1133">Transmembrane helix</keyword>
<evidence type="ECO:0000256" key="3">
    <source>
        <dbReference type="ARBA" id="ARBA00022989"/>
    </source>
</evidence>
<feature type="transmembrane region" description="Helical" evidence="5">
    <location>
        <begin position="217"/>
        <end position="237"/>
    </location>
</feature>
<evidence type="ECO:0000256" key="5">
    <source>
        <dbReference type="SAM" id="Phobius"/>
    </source>
</evidence>
<comment type="subcellular location">
    <subcellularLocation>
        <location evidence="1">Membrane</location>
        <topology evidence="1">Multi-pass membrane protein</topology>
    </subcellularLocation>
</comment>
<evidence type="ECO:0000313" key="6">
    <source>
        <dbReference type="EMBL" id="EUN23593.1"/>
    </source>
</evidence>
<dbReference type="EMBL" id="KI968784">
    <property type="protein sequence ID" value="EUN23593.1"/>
    <property type="molecule type" value="Genomic_DNA"/>
</dbReference>
<feature type="transmembrane region" description="Helical" evidence="5">
    <location>
        <begin position="172"/>
        <end position="196"/>
    </location>
</feature>
<feature type="transmembrane region" description="Helical" evidence="5">
    <location>
        <begin position="136"/>
        <end position="160"/>
    </location>
</feature>
<dbReference type="RefSeq" id="XP_014553167.1">
    <property type="nucleotide sequence ID" value="XM_014697681.1"/>
</dbReference>
<evidence type="ECO:0000256" key="4">
    <source>
        <dbReference type="ARBA" id="ARBA00023136"/>
    </source>
</evidence>
<dbReference type="HOGENOM" id="CLU_033465_3_1_1"/>
<evidence type="ECO:0000256" key="2">
    <source>
        <dbReference type="ARBA" id="ARBA00022692"/>
    </source>
</evidence>
<dbReference type="PANTHER" id="PTHR31465">
    <property type="entry name" value="PROTEIN RTA1-RELATED"/>
    <property type="match status" value="1"/>
</dbReference>
<dbReference type="GO" id="GO:0016020">
    <property type="term" value="C:membrane"/>
    <property type="evidence" value="ECO:0007669"/>
    <property type="project" value="UniProtKB-SubCell"/>
</dbReference>
<dbReference type="OrthoDB" id="3358017at2759"/>
<dbReference type="GeneID" id="26249404"/>
<feature type="transmembrane region" description="Helical" evidence="5">
    <location>
        <begin position="63"/>
        <end position="82"/>
    </location>
</feature>
<feature type="transmembrane region" description="Helical" evidence="5">
    <location>
        <begin position="94"/>
        <end position="116"/>
    </location>
</feature>
<keyword evidence="2 5" id="KW-0812">Transmembrane</keyword>
<dbReference type="PANTHER" id="PTHR31465:SF27">
    <property type="entry name" value="DOMAIN PROTEIN, PUTATIVE (AFU_ORTHOLOGUE AFUA_3G01030)-RELATED"/>
    <property type="match status" value="1"/>
</dbReference>
<evidence type="ECO:0000313" key="7">
    <source>
        <dbReference type="Proteomes" id="UP000054337"/>
    </source>
</evidence>
<dbReference type="InterPro" id="IPR007568">
    <property type="entry name" value="RTA1"/>
</dbReference>
<dbReference type="AlphaFoldDB" id="W7DZZ9"/>
<evidence type="ECO:0008006" key="8">
    <source>
        <dbReference type="Google" id="ProtNLM"/>
    </source>
</evidence>
<accession>W7DZZ9</accession>
<gene>
    <name evidence="6" type="ORF">COCVIDRAFT_108482</name>
</gene>
<keyword evidence="4 5" id="KW-0472">Membrane</keyword>